<keyword evidence="10" id="KW-1185">Reference proteome</keyword>
<feature type="transmembrane region" description="Helical" evidence="8">
    <location>
        <begin position="36"/>
        <end position="55"/>
    </location>
</feature>
<feature type="transmembrane region" description="Helical" evidence="8">
    <location>
        <begin position="67"/>
        <end position="88"/>
    </location>
</feature>
<accession>A0ABY6G1J0</accession>
<keyword evidence="6 8" id="KW-1133">Transmembrane helix</keyword>
<evidence type="ECO:0000256" key="8">
    <source>
        <dbReference type="SAM" id="Phobius"/>
    </source>
</evidence>
<evidence type="ECO:0000313" key="9">
    <source>
        <dbReference type="EMBL" id="UYG16691.1"/>
    </source>
</evidence>
<reference evidence="9" key="1">
    <citation type="submission" date="2022-10" db="EMBL/GenBank/DDBJ databases">
        <title>Whole-Genome Sequencing of Brachybacterium huguangmaarense BRM-3, Isolated from Betula schmidtii.</title>
        <authorList>
            <person name="Haam D."/>
        </authorList>
    </citation>
    <scope>NUCLEOTIDE SEQUENCE</scope>
    <source>
        <strain evidence="9">BRM-3</strain>
    </source>
</reference>
<evidence type="ECO:0000256" key="2">
    <source>
        <dbReference type="ARBA" id="ARBA00010145"/>
    </source>
</evidence>
<feature type="transmembrane region" description="Helical" evidence="8">
    <location>
        <begin position="226"/>
        <end position="251"/>
    </location>
</feature>
<evidence type="ECO:0000313" key="10">
    <source>
        <dbReference type="Proteomes" id="UP001164305"/>
    </source>
</evidence>
<dbReference type="RefSeq" id="WP_263593904.1">
    <property type="nucleotide sequence ID" value="NZ_CP107020.1"/>
</dbReference>
<keyword evidence="7 8" id="KW-0472">Membrane</keyword>
<organism evidence="9 10">
    <name type="scientific">Brachybacterium huguangmaarense</name>
    <dbReference type="NCBI Taxonomy" id="1652028"/>
    <lineage>
        <taxon>Bacteria</taxon>
        <taxon>Bacillati</taxon>
        <taxon>Actinomycetota</taxon>
        <taxon>Actinomycetes</taxon>
        <taxon>Micrococcales</taxon>
        <taxon>Dermabacteraceae</taxon>
        <taxon>Brachybacterium</taxon>
    </lineage>
</organism>
<dbReference type="PANTHER" id="PTHR36838:SF1">
    <property type="entry name" value="SLR1864 PROTEIN"/>
    <property type="match status" value="1"/>
</dbReference>
<keyword evidence="5 8" id="KW-0812">Transmembrane</keyword>
<evidence type="ECO:0000256" key="1">
    <source>
        <dbReference type="ARBA" id="ARBA00004651"/>
    </source>
</evidence>
<keyword evidence="3" id="KW-0813">Transport</keyword>
<evidence type="ECO:0000256" key="5">
    <source>
        <dbReference type="ARBA" id="ARBA00022692"/>
    </source>
</evidence>
<evidence type="ECO:0000256" key="3">
    <source>
        <dbReference type="ARBA" id="ARBA00022448"/>
    </source>
</evidence>
<evidence type="ECO:0000256" key="4">
    <source>
        <dbReference type="ARBA" id="ARBA00022475"/>
    </source>
</evidence>
<evidence type="ECO:0000256" key="6">
    <source>
        <dbReference type="ARBA" id="ARBA00022989"/>
    </source>
</evidence>
<proteinExistence type="inferred from homology"/>
<feature type="transmembrane region" description="Helical" evidence="8">
    <location>
        <begin position="257"/>
        <end position="277"/>
    </location>
</feature>
<comment type="similarity">
    <text evidence="2">Belongs to the auxin efflux carrier (TC 2.A.69) family.</text>
</comment>
<feature type="transmembrane region" description="Helical" evidence="8">
    <location>
        <begin position="169"/>
        <end position="190"/>
    </location>
</feature>
<feature type="transmembrane region" description="Helical" evidence="8">
    <location>
        <begin position="196"/>
        <end position="214"/>
    </location>
</feature>
<comment type="subcellular location">
    <subcellularLocation>
        <location evidence="1">Cell membrane</location>
        <topology evidence="1">Multi-pass membrane protein</topology>
    </subcellularLocation>
</comment>
<dbReference type="Gene3D" id="1.20.1530.20">
    <property type="match status" value="1"/>
</dbReference>
<sequence length="309" mass="31350">MTGVLSGFFIVWALIATGWATGKSGVLGDPGHARFVLNRATFFIASPCLVLLSLLEADVTALLGSPIVVASVAGLATGLLVFLALHLASRRSAADVAVTAISSSVANGANMGFPIAAYVLGSPAHALPVILFQQAVYTPIYQFVLHSVTSSSRPSVRSIGRGVVTNPTIIAAVVGIGLVALGVHVPALLLEPLHSLADLAIPGMLLAFGLSLIGSRPLAKDDGNRALVGIATACKLVLMPLIALGLGLALGLAGHELFAVVVMAALPTAQNVFVAASRFGASEELARDTVLVTTIGTVVTLMALSALLG</sequence>
<dbReference type="InterPro" id="IPR004776">
    <property type="entry name" value="Mem_transp_PIN-like"/>
</dbReference>
<evidence type="ECO:0000256" key="7">
    <source>
        <dbReference type="ARBA" id="ARBA00023136"/>
    </source>
</evidence>
<name>A0ABY6G1J0_9MICO</name>
<dbReference type="Proteomes" id="UP001164305">
    <property type="component" value="Chromosome"/>
</dbReference>
<feature type="transmembrane region" description="Helical" evidence="8">
    <location>
        <begin position="289"/>
        <end position="308"/>
    </location>
</feature>
<keyword evidence="4" id="KW-1003">Cell membrane</keyword>
<dbReference type="Pfam" id="PF03547">
    <property type="entry name" value="Mem_trans"/>
    <property type="match status" value="1"/>
</dbReference>
<gene>
    <name evidence="9" type="ORF">BRM3_14005</name>
</gene>
<dbReference type="InterPro" id="IPR038770">
    <property type="entry name" value="Na+/solute_symporter_sf"/>
</dbReference>
<dbReference type="EMBL" id="CP107020">
    <property type="protein sequence ID" value="UYG16691.1"/>
    <property type="molecule type" value="Genomic_DNA"/>
</dbReference>
<dbReference type="PANTHER" id="PTHR36838">
    <property type="entry name" value="AUXIN EFFLUX CARRIER FAMILY PROTEIN"/>
    <property type="match status" value="1"/>
</dbReference>
<protein>
    <submittedName>
        <fullName evidence="9">AEC family transporter</fullName>
    </submittedName>
</protein>